<dbReference type="SMART" id="SM00271">
    <property type="entry name" value="DnaJ"/>
    <property type="match status" value="1"/>
</dbReference>
<accession>A0A7N0U1X8</accession>
<dbReference type="PROSITE" id="PS50076">
    <property type="entry name" value="DNAJ_2"/>
    <property type="match status" value="1"/>
</dbReference>
<dbReference type="EnsemblPlants" id="Kaladp0051s0097.1.v1.1">
    <property type="protein sequence ID" value="Kaladp0051s0097.1.v1.1"/>
    <property type="gene ID" value="Kaladp0051s0097.v1.1"/>
</dbReference>
<feature type="region of interest" description="Disordered" evidence="1">
    <location>
        <begin position="14"/>
        <end position="53"/>
    </location>
</feature>
<dbReference type="InterPro" id="IPR036869">
    <property type="entry name" value="J_dom_sf"/>
</dbReference>
<dbReference type="CDD" id="cd06257">
    <property type="entry name" value="DnaJ"/>
    <property type="match status" value="1"/>
</dbReference>
<proteinExistence type="predicted"/>
<dbReference type="Gene3D" id="1.10.287.110">
    <property type="entry name" value="DnaJ domain"/>
    <property type="match status" value="1"/>
</dbReference>
<reference evidence="3" key="1">
    <citation type="submission" date="2021-01" db="UniProtKB">
        <authorList>
            <consortium name="EnsemblPlants"/>
        </authorList>
    </citation>
    <scope>IDENTIFICATION</scope>
</reference>
<dbReference type="SUPFAM" id="SSF46565">
    <property type="entry name" value="Chaperone J-domain"/>
    <property type="match status" value="1"/>
</dbReference>
<dbReference type="PRINTS" id="PR00625">
    <property type="entry name" value="JDOMAIN"/>
</dbReference>
<dbReference type="InterPro" id="IPR001623">
    <property type="entry name" value="DnaJ_domain"/>
</dbReference>
<feature type="domain" description="J" evidence="2">
    <location>
        <begin position="61"/>
        <end position="125"/>
    </location>
</feature>
<dbReference type="Gramene" id="Kaladp0051s0097.1.v1.1">
    <property type="protein sequence ID" value="Kaladp0051s0097.1.v1.1"/>
    <property type="gene ID" value="Kaladp0051s0097.v1.1"/>
</dbReference>
<name>A0A7N0U1X8_KALFE</name>
<evidence type="ECO:0000313" key="4">
    <source>
        <dbReference type="Proteomes" id="UP000594263"/>
    </source>
</evidence>
<evidence type="ECO:0000256" key="1">
    <source>
        <dbReference type="SAM" id="MobiDB-lite"/>
    </source>
</evidence>
<feature type="compositionally biased region" description="Low complexity" evidence="1">
    <location>
        <begin position="26"/>
        <end position="39"/>
    </location>
</feature>
<dbReference type="Proteomes" id="UP000594263">
    <property type="component" value="Unplaced"/>
</dbReference>
<evidence type="ECO:0000313" key="3">
    <source>
        <dbReference type="EnsemblPlants" id="Kaladp0051s0097.1.v1.1"/>
    </source>
</evidence>
<protein>
    <recommendedName>
        <fullName evidence="2">J domain-containing protein</fullName>
    </recommendedName>
</protein>
<organism evidence="3 4">
    <name type="scientific">Kalanchoe fedtschenkoi</name>
    <name type="common">Lavender scallops</name>
    <name type="synonym">South American air plant</name>
    <dbReference type="NCBI Taxonomy" id="63787"/>
    <lineage>
        <taxon>Eukaryota</taxon>
        <taxon>Viridiplantae</taxon>
        <taxon>Streptophyta</taxon>
        <taxon>Embryophyta</taxon>
        <taxon>Tracheophyta</taxon>
        <taxon>Spermatophyta</taxon>
        <taxon>Magnoliopsida</taxon>
        <taxon>eudicotyledons</taxon>
        <taxon>Gunneridae</taxon>
        <taxon>Pentapetalae</taxon>
        <taxon>Saxifragales</taxon>
        <taxon>Crassulaceae</taxon>
        <taxon>Kalanchoe</taxon>
    </lineage>
</organism>
<dbReference type="PANTHER" id="PTHR45432">
    <property type="entry name" value="CHAPERONE PROTEIN DNAJ 11, CHLOROPLASTIC-LIKE"/>
    <property type="match status" value="1"/>
</dbReference>
<dbReference type="AlphaFoldDB" id="A0A7N0U1X8"/>
<dbReference type="PANTHER" id="PTHR45432:SF2">
    <property type="entry name" value="CHAPERONE PROTEIN DNAJ 11, CHLOROPLASTIC"/>
    <property type="match status" value="1"/>
</dbReference>
<dbReference type="Pfam" id="PF00226">
    <property type="entry name" value="DnaJ"/>
    <property type="match status" value="1"/>
</dbReference>
<keyword evidence="4" id="KW-1185">Reference proteome</keyword>
<sequence>MNGTLAALASTNSLFFSPAPQPPSRPASRSASSASFARRASVKSSVQTYPETAVRKPKAPSLYEVLRVSRNASPAQIKSAYRTLAKTYHPDASSQSSDGRDFIEINKAYLTLSDPASRALYDMKLGFENTGSFVYSGRVASDRTGFYPGPNPSERDAAQQTESSVNSQVKVFRPSSQLCFSPEEERNVVVLCLRENQLVVTCNETSSFRLVSRVTRLSLNDTVSSLFFKLFPLLLSSSSCG</sequence>
<evidence type="ECO:0000259" key="2">
    <source>
        <dbReference type="PROSITE" id="PS50076"/>
    </source>
</evidence>